<reference evidence="1 2" key="1">
    <citation type="journal article" date="2014" name="Genome Announc.">
        <title>Complete Genome Sequence of Ehrlichia muris Strain AS145T, a Model Monocytotropic Ehrlichia Strain.</title>
        <authorList>
            <person name="Thirumalapura N.R."/>
            <person name="Qin X."/>
            <person name="Kuriakose J.A."/>
            <person name="Walker D.H."/>
        </authorList>
    </citation>
    <scope>NUCLEOTIDE SEQUENCE [LARGE SCALE GENOMIC DNA]</scope>
    <source>
        <strain evidence="2">AS154</strain>
    </source>
</reference>
<name>V9R7J8_9RICK</name>
<accession>V9R7J8</accession>
<proteinExistence type="predicted"/>
<organism evidence="1 2">
    <name type="scientific">Ehrlichia muris AS145</name>
    <dbReference type="NCBI Taxonomy" id="1423892"/>
    <lineage>
        <taxon>Bacteria</taxon>
        <taxon>Pseudomonadati</taxon>
        <taxon>Pseudomonadota</taxon>
        <taxon>Alphaproteobacteria</taxon>
        <taxon>Rickettsiales</taxon>
        <taxon>Anaplasmataceae</taxon>
        <taxon>Ehrlichia</taxon>
    </lineage>
</organism>
<dbReference type="Proteomes" id="UP000018689">
    <property type="component" value="Chromosome"/>
</dbReference>
<dbReference type="EMBL" id="CP006917">
    <property type="protein sequence ID" value="AHC39760.1"/>
    <property type="molecule type" value="Genomic_DNA"/>
</dbReference>
<protein>
    <submittedName>
        <fullName evidence="1">Uncharacterized protein</fullName>
    </submittedName>
</protein>
<dbReference type="KEGG" id="emr:EMUR_04050"/>
<keyword evidence="2" id="KW-1185">Reference proteome</keyword>
<gene>
    <name evidence="1" type="ORF">EMUR_04050</name>
</gene>
<dbReference type="HOGENOM" id="CLU_3117355_0_0_5"/>
<evidence type="ECO:0000313" key="2">
    <source>
        <dbReference type="Proteomes" id="UP000018689"/>
    </source>
</evidence>
<evidence type="ECO:0000313" key="1">
    <source>
        <dbReference type="EMBL" id="AHC39760.1"/>
    </source>
</evidence>
<sequence>MMYYYTFNSMIKMAVSKPKILQVLFKVSSSGDEIFMYDHMKNYMTMLFKI</sequence>
<dbReference type="AlphaFoldDB" id="V9R7J8"/>